<dbReference type="EMBL" id="BPFH01000001">
    <property type="protein sequence ID" value="GIT93587.1"/>
    <property type="molecule type" value="Genomic_DNA"/>
</dbReference>
<evidence type="ECO:0000313" key="14">
    <source>
        <dbReference type="Proteomes" id="UP000786693"/>
    </source>
</evidence>
<dbReference type="PANTHER" id="PTHR28259:SF1">
    <property type="entry name" value="FLUORIDE EXPORT PROTEIN 1-RELATED"/>
    <property type="match status" value="1"/>
</dbReference>
<keyword evidence="9 12" id="KW-0407">Ion channel</keyword>
<feature type="binding site" evidence="12">
    <location>
        <position position="74"/>
    </location>
    <ligand>
        <name>Na(+)</name>
        <dbReference type="ChEBI" id="CHEBI:29101"/>
        <note>structural</note>
    </ligand>
</feature>
<evidence type="ECO:0000256" key="8">
    <source>
        <dbReference type="ARBA" id="ARBA00023136"/>
    </source>
</evidence>
<dbReference type="Proteomes" id="UP000786693">
    <property type="component" value="Unassembled WGS sequence"/>
</dbReference>
<comment type="catalytic activity">
    <reaction evidence="11">
        <text>fluoride(in) = fluoride(out)</text>
        <dbReference type="Rhea" id="RHEA:76159"/>
        <dbReference type="ChEBI" id="CHEBI:17051"/>
    </reaction>
    <physiologicalReaction direction="left-to-right" evidence="11">
        <dbReference type="Rhea" id="RHEA:76160"/>
    </physiologicalReaction>
</comment>
<dbReference type="HAMAP" id="MF_00454">
    <property type="entry name" value="FluC"/>
    <property type="match status" value="1"/>
</dbReference>
<evidence type="ECO:0000256" key="11">
    <source>
        <dbReference type="ARBA" id="ARBA00035585"/>
    </source>
</evidence>
<comment type="caution">
    <text evidence="13">The sequence shown here is derived from an EMBL/GenBank/DDBJ whole genome shotgun (WGS) entry which is preliminary data.</text>
</comment>
<keyword evidence="8 12" id="KW-0472">Membrane</keyword>
<keyword evidence="14" id="KW-1185">Reference proteome</keyword>
<evidence type="ECO:0000256" key="5">
    <source>
        <dbReference type="ARBA" id="ARBA00022989"/>
    </source>
</evidence>
<name>A0ABQ4NGQ1_9RHOB</name>
<comment type="subcellular location">
    <subcellularLocation>
        <location evidence="1 12">Cell membrane</location>
        <topology evidence="1 12">Multi-pass membrane protein</topology>
    </subcellularLocation>
</comment>
<comment type="similarity">
    <text evidence="10 12">Belongs to the fluoride channel Fluc/FEX (TC 1.A.43) family.</text>
</comment>
<dbReference type="PANTHER" id="PTHR28259">
    <property type="entry name" value="FLUORIDE EXPORT PROTEIN 1-RELATED"/>
    <property type="match status" value="1"/>
</dbReference>
<comment type="activity regulation">
    <text evidence="12">Na(+) is not transported, but it plays an essential structural role and its presence is essential for fluoride channel function.</text>
</comment>
<keyword evidence="12" id="KW-0479">Metal-binding</keyword>
<accession>A0ABQ4NGQ1</accession>
<protein>
    <recommendedName>
        <fullName evidence="12">Fluoride-specific ion channel FluC</fullName>
    </recommendedName>
</protein>
<gene>
    <name evidence="12 13" type="primary">crcB</name>
    <name evidence="12" type="synonym">fluC</name>
    <name evidence="13" type="ORF">JANAI62_02100</name>
</gene>
<feature type="transmembrane region" description="Helical" evidence="12">
    <location>
        <begin position="63"/>
        <end position="81"/>
    </location>
</feature>
<evidence type="ECO:0000256" key="6">
    <source>
        <dbReference type="ARBA" id="ARBA00023053"/>
    </source>
</evidence>
<evidence type="ECO:0000256" key="1">
    <source>
        <dbReference type="ARBA" id="ARBA00004651"/>
    </source>
</evidence>
<dbReference type="InterPro" id="IPR003691">
    <property type="entry name" value="FluC"/>
</dbReference>
<feature type="transmembrane region" description="Helical" evidence="12">
    <location>
        <begin position="31"/>
        <end position="51"/>
    </location>
</feature>
<evidence type="ECO:0000256" key="7">
    <source>
        <dbReference type="ARBA" id="ARBA00023065"/>
    </source>
</evidence>
<evidence type="ECO:0000313" key="13">
    <source>
        <dbReference type="EMBL" id="GIT93587.1"/>
    </source>
</evidence>
<sequence>MTTSLISVALGGALGASLRFLLGVALVRDGFPVAVLAANVLGCFVMGLVVVTLGRSGLDHWQPLLMTGLLGGFTTFSAFSLETLTLMERGDLAQAAIYVVLSVGGSLLAVVVGVSIARGVL</sequence>
<dbReference type="NCBIfam" id="TIGR00494">
    <property type="entry name" value="crcB"/>
    <property type="match status" value="1"/>
</dbReference>
<keyword evidence="12" id="KW-0813">Transport</keyword>
<keyword evidence="4 12" id="KW-0812">Transmembrane</keyword>
<evidence type="ECO:0000256" key="9">
    <source>
        <dbReference type="ARBA" id="ARBA00023303"/>
    </source>
</evidence>
<keyword evidence="6 12" id="KW-0915">Sodium</keyword>
<keyword evidence="7 12" id="KW-0406">Ion transport</keyword>
<organism evidence="13 14">
    <name type="scientific">Jannaschia pagri</name>
    <dbReference type="NCBI Taxonomy" id="2829797"/>
    <lineage>
        <taxon>Bacteria</taxon>
        <taxon>Pseudomonadati</taxon>
        <taxon>Pseudomonadota</taxon>
        <taxon>Alphaproteobacteria</taxon>
        <taxon>Rhodobacterales</taxon>
        <taxon>Roseobacteraceae</taxon>
        <taxon>Jannaschia</taxon>
    </lineage>
</organism>
<evidence type="ECO:0000256" key="4">
    <source>
        <dbReference type="ARBA" id="ARBA00022692"/>
    </source>
</evidence>
<feature type="transmembrane region" description="Helical" evidence="12">
    <location>
        <begin position="93"/>
        <end position="117"/>
    </location>
</feature>
<evidence type="ECO:0000256" key="2">
    <source>
        <dbReference type="ARBA" id="ARBA00022475"/>
    </source>
</evidence>
<keyword evidence="2 12" id="KW-1003">Cell membrane</keyword>
<evidence type="ECO:0000256" key="12">
    <source>
        <dbReference type="HAMAP-Rule" id="MF_00454"/>
    </source>
</evidence>
<evidence type="ECO:0000256" key="3">
    <source>
        <dbReference type="ARBA" id="ARBA00022519"/>
    </source>
</evidence>
<feature type="binding site" evidence="12">
    <location>
        <position position="71"/>
    </location>
    <ligand>
        <name>Na(+)</name>
        <dbReference type="ChEBI" id="CHEBI:29101"/>
        <note>structural</note>
    </ligand>
</feature>
<reference evidence="13 14" key="1">
    <citation type="submission" date="2021-05" db="EMBL/GenBank/DDBJ databases">
        <title>Bacteria Genome sequencing.</title>
        <authorList>
            <person name="Takabe Y."/>
            <person name="Nakajima Y."/>
            <person name="Suzuki S."/>
            <person name="Shiozaki T."/>
        </authorList>
    </citation>
    <scope>NUCLEOTIDE SEQUENCE [LARGE SCALE GENOMIC DNA]</scope>
    <source>
        <strain evidence="13 14">AI_62</strain>
    </source>
</reference>
<comment type="function">
    <text evidence="12">Fluoride-specific ion channel. Important for reducing fluoride concentration in the cell, thus reducing its toxicity.</text>
</comment>
<dbReference type="RefSeq" id="WP_220747117.1">
    <property type="nucleotide sequence ID" value="NZ_BPFH01000001.1"/>
</dbReference>
<evidence type="ECO:0000256" key="10">
    <source>
        <dbReference type="ARBA" id="ARBA00035120"/>
    </source>
</evidence>
<keyword evidence="3" id="KW-0997">Cell inner membrane</keyword>
<proteinExistence type="inferred from homology"/>
<keyword evidence="5 12" id="KW-1133">Transmembrane helix</keyword>
<dbReference type="Pfam" id="PF02537">
    <property type="entry name" value="CRCB"/>
    <property type="match status" value="1"/>
</dbReference>